<evidence type="ECO:0008006" key="4">
    <source>
        <dbReference type="Google" id="ProtNLM"/>
    </source>
</evidence>
<evidence type="ECO:0000313" key="3">
    <source>
        <dbReference type="Proteomes" id="UP001207930"/>
    </source>
</evidence>
<protein>
    <recommendedName>
        <fullName evidence="4">DUF1351 domain-containing protein</fullName>
    </recommendedName>
</protein>
<sequence length="316" mass="34828">MNHTFELIPLSIETRGEVIASNVDEFRELVRGALSNINRDLKTDEEFGQAELDVKALKGAEDGVRSAKEKAIADAEQLNALFVALDETAEEIRAPRLELEKLIARRKDEVKNELITAAIARLDCAPRLRAGTFGKGLTECIKGKRTLETMRKALDVAVTTHNGMIGQCRVAIDTFMWDHGKELVPDAEDLEVRGLEYVQGELRRRLDMRRAEAEKKRLAAEAEKAKAEVAEMKRSVAESGKAPLPPIGSVPRSMPRASTMAPTELEVSAEWEAFRAKVLAAFKPVKDAREALRCPGNVTRAAGFAEAVGKAWKEVA</sequence>
<dbReference type="Proteomes" id="UP001207930">
    <property type="component" value="Unassembled WGS sequence"/>
</dbReference>
<proteinExistence type="predicted"/>
<organism evidence="2 3">
    <name type="scientific">Luteolibacter flavescens</name>
    <dbReference type="NCBI Taxonomy" id="1859460"/>
    <lineage>
        <taxon>Bacteria</taxon>
        <taxon>Pseudomonadati</taxon>
        <taxon>Verrucomicrobiota</taxon>
        <taxon>Verrucomicrobiia</taxon>
        <taxon>Verrucomicrobiales</taxon>
        <taxon>Verrucomicrobiaceae</taxon>
        <taxon>Luteolibacter</taxon>
    </lineage>
</organism>
<name>A0ABT3FQL1_9BACT</name>
<feature type="region of interest" description="Disordered" evidence="1">
    <location>
        <begin position="234"/>
        <end position="256"/>
    </location>
</feature>
<evidence type="ECO:0000256" key="1">
    <source>
        <dbReference type="SAM" id="MobiDB-lite"/>
    </source>
</evidence>
<accession>A0ABT3FQL1</accession>
<dbReference type="EMBL" id="JAPDDS010000006">
    <property type="protein sequence ID" value="MCW1885599.1"/>
    <property type="molecule type" value="Genomic_DNA"/>
</dbReference>
<keyword evidence="3" id="KW-1185">Reference proteome</keyword>
<gene>
    <name evidence="2" type="ORF">OKA04_12745</name>
</gene>
<dbReference type="RefSeq" id="WP_264501554.1">
    <property type="nucleotide sequence ID" value="NZ_JAPDDS010000006.1"/>
</dbReference>
<comment type="caution">
    <text evidence="2">The sequence shown here is derived from an EMBL/GenBank/DDBJ whole genome shotgun (WGS) entry which is preliminary data.</text>
</comment>
<reference evidence="2 3" key="1">
    <citation type="submission" date="2022-10" db="EMBL/GenBank/DDBJ databases">
        <title>Luteolibacter flavescens strain MCCC 1K03193, whole genome shotgun sequencing project.</title>
        <authorList>
            <person name="Zhao G."/>
            <person name="Shen L."/>
        </authorList>
    </citation>
    <scope>NUCLEOTIDE SEQUENCE [LARGE SCALE GENOMIC DNA]</scope>
    <source>
        <strain evidence="2 3">MCCC 1K03193</strain>
    </source>
</reference>
<evidence type="ECO:0000313" key="2">
    <source>
        <dbReference type="EMBL" id="MCW1885599.1"/>
    </source>
</evidence>